<comment type="caution">
    <text evidence="2">The sequence shown here is derived from an EMBL/GenBank/DDBJ whole genome shotgun (WGS) entry which is preliminary data.</text>
</comment>
<evidence type="ECO:0000256" key="1">
    <source>
        <dbReference type="SAM" id="SignalP"/>
    </source>
</evidence>
<proteinExistence type="predicted"/>
<feature type="signal peptide" evidence="1">
    <location>
        <begin position="1"/>
        <end position="19"/>
    </location>
</feature>
<accession>A0AB34ISB2</accession>
<dbReference type="AlphaFoldDB" id="A0AB34ISB2"/>
<keyword evidence="3" id="KW-1185">Reference proteome</keyword>
<protein>
    <recommendedName>
        <fullName evidence="4">Solute-binding protein family 3/N-terminal domain-containing protein</fullName>
    </recommendedName>
</protein>
<gene>
    <name evidence="2" type="ORF">AB1Y20_008719</name>
</gene>
<feature type="chain" id="PRO_5044303713" description="Solute-binding protein family 3/N-terminal domain-containing protein" evidence="1">
    <location>
        <begin position="20"/>
        <end position="369"/>
    </location>
</feature>
<evidence type="ECO:0000313" key="2">
    <source>
        <dbReference type="EMBL" id="KAL1504952.1"/>
    </source>
</evidence>
<organism evidence="2 3">
    <name type="scientific">Prymnesium parvum</name>
    <name type="common">Toxic golden alga</name>
    <dbReference type="NCBI Taxonomy" id="97485"/>
    <lineage>
        <taxon>Eukaryota</taxon>
        <taxon>Haptista</taxon>
        <taxon>Haptophyta</taxon>
        <taxon>Prymnesiophyceae</taxon>
        <taxon>Prymnesiales</taxon>
        <taxon>Prymnesiaceae</taxon>
        <taxon>Prymnesium</taxon>
    </lineage>
</organism>
<name>A0AB34ISB2_PRYPA</name>
<sequence>MTSLLLLTLPAALGALTCGDVKEIFQKNECCGETLAKDVNTGVVPLHEADPPVPGVLQGKAGARVLLGLAPDYPPYTSWAGTPLELTGYMVDLGKLMHPMCNVEVEFILSPWSECWTSKPSALYFPEVNEYVGQSIYRGYVHGCTAYTHTKGERTLSLEFTDSVLGGLKTAGILTRLDDSGNPIISPSVYNYSGIKLGDVAGWAPTADTFLYNTNRCAGKKFIKEDAILTVADGNGPAIAALLDGTFDALYIYADQMYQFQQSGDANANGFGTTFAYIHQGMNEWSYNGTTFAISKRGSGLKQVLDPCIEKISKTKNYTQVCEKYFEPSSCIQNEYSSTSSSGPLFYDAPMDVRTDSNTCAEGYCTCSA</sequence>
<evidence type="ECO:0000313" key="3">
    <source>
        <dbReference type="Proteomes" id="UP001515480"/>
    </source>
</evidence>
<dbReference type="EMBL" id="JBGBPQ010000019">
    <property type="protein sequence ID" value="KAL1504952.1"/>
    <property type="molecule type" value="Genomic_DNA"/>
</dbReference>
<dbReference type="Gene3D" id="3.40.190.10">
    <property type="entry name" value="Periplasmic binding protein-like II"/>
    <property type="match status" value="2"/>
</dbReference>
<dbReference type="SUPFAM" id="SSF53850">
    <property type="entry name" value="Periplasmic binding protein-like II"/>
    <property type="match status" value="1"/>
</dbReference>
<evidence type="ECO:0008006" key="4">
    <source>
        <dbReference type="Google" id="ProtNLM"/>
    </source>
</evidence>
<keyword evidence="1" id="KW-0732">Signal</keyword>
<reference evidence="2 3" key="1">
    <citation type="journal article" date="2024" name="Science">
        <title>Giant polyketide synthase enzymes in the biosynthesis of giant marine polyether toxins.</title>
        <authorList>
            <person name="Fallon T.R."/>
            <person name="Shende V.V."/>
            <person name="Wierzbicki I.H."/>
            <person name="Pendleton A.L."/>
            <person name="Watervoot N.F."/>
            <person name="Auber R.P."/>
            <person name="Gonzalez D.J."/>
            <person name="Wisecaver J.H."/>
            <person name="Moore B.S."/>
        </authorList>
    </citation>
    <scope>NUCLEOTIDE SEQUENCE [LARGE SCALE GENOMIC DNA]</scope>
    <source>
        <strain evidence="2 3">12B1</strain>
    </source>
</reference>
<dbReference type="Proteomes" id="UP001515480">
    <property type="component" value="Unassembled WGS sequence"/>
</dbReference>